<dbReference type="PANTHER" id="PTHR12346">
    <property type="entry name" value="SIN3B-RELATED"/>
    <property type="match status" value="1"/>
</dbReference>
<evidence type="ECO:0000313" key="5">
    <source>
        <dbReference type="EnsemblPlants" id="AES62474"/>
    </source>
</evidence>
<evidence type="ECO:0000313" key="6">
    <source>
        <dbReference type="Proteomes" id="UP000002051"/>
    </source>
</evidence>
<dbReference type="InterPro" id="IPR036600">
    <property type="entry name" value="PAH_sf"/>
</dbReference>
<reference evidence="4 6" key="1">
    <citation type="journal article" date="2011" name="Nature">
        <title>The Medicago genome provides insight into the evolution of rhizobial symbioses.</title>
        <authorList>
            <person name="Young N.D."/>
            <person name="Debelle F."/>
            <person name="Oldroyd G.E."/>
            <person name="Geurts R."/>
            <person name="Cannon S.B."/>
            <person name="Udvardi M.K."/>
            <person name="Benedito V.A."/>
            <person name="Mayer K.F."/>
            <person name="Gouzy J."/>
            <person name="Schoof H."/>
            <person name="Van de Peer Y."/>
            <person name="Proost S."/>
            <person name="Cook D.R."/>
            <person name="Meyers B.C."/>
            <person name="Spannagl M."/>
            <person name="Cheung F."/>
            <person name="De Mita S."/>
            <person name="Krishnakumar V."/>
            <person name="Gundlach H."/>
            <person name="Zhou S."/>
            <person name="Mudge J."/>
            <person name="Bharti A.K."/>
            <person name="Murray J.D."/>
            <person name="Naoumkina M.A."/>
            <person name="Rosen B."/>
            <person name="Silverstein K.A."/>
            <person name="Tang H."/>
            <person name="Rombauts S."/>
            <person name="Zhao P.X."/>
            <person name="Zhou P."/>
            <person name="Barbe V."/>
            <person name="Bardou P."/>
            <person name="Bechner M."/>
            <person name="Bellec A."/>
            <person name="Berger A."/>
            <person name="Berges H."/>
            <person name="Bidwell S."/>
            <person name="Bisseling T."/>
            <person name="Choisne N."/>
            <person name="Couloux A."/>
            <person name="Denny R."/>
            <person name="Deshpande S."/>
            <person name="Dai X."/>
            <person name="Doyle J.J."/>
            <person name="Dudez A.M."/>
            <person name="Farmer A.D."/>
            <person name="Fouteau S."/>
            <person name="Franken C."/>
            <person name="Gibelin C."/>
            <person name="Gish J."/>
            <person name="Goldstein S."/>
            <person name="Gonzalez A.J."/>
            <person name="Green P.J."/>
            <person name="Hallab A."/>
            <person name="Hartog M."/>
            <person name="Hua A."/>
            <person name="Humphray S.J."/>
            <person name="Jeong D.H."/>
            <person name="Jing Y."/>
            <person name="Jocker A."/>
            <person name="Kenton S.M."/>
            <person name="Kim D.J."/>
            <person name="Klee K."/>
            <person name="Lai H."/>
            <person name="Lang C."/>
            <person name="Lin S."/>
            <person name="Macmil S.L."/>
            <person name="Magdelenat G."/>
            <person name="Matthews L."/>
            <person name="McCorrison J."/>
            <person name="Monaghan E.L."/>
            <person name="Mun J.H."/>
            <person name="Najar F.Z."/>
            <person name="Nicholson C."/>
            <person name="Noirot C."/>
            <person name="O'Bleness M."/>
            <person name="Paule C.R."/>
            <person name="Poulain J."/>
            <person name="Prion F."/>
            <person name="Qin B."/>
            <person name="Qu C."/>
            <person name="Retzel E.F."/>
            <person name="Riddle C."/>
            <person name="Sallet E."/>
            <person name="Samain S."/>
            <person name="Samson N."/>
            <person name="Sanders I."/>
            <person name="Saurat O."/>
            <person name="Scarpelli C."/>
            <person name="Schiex T."/>
            <person name="Segurens B."/>
            <person name="Severin A.J."/>
            <person name="Sherrier D.J."/>
            <person name="Shi R."/>
            <person name="Sims S."/>
            <person name="Singer S.R."/>
            <person name="Sinharoy S."/>
            <person name="Sterck L."/>
            <person name="Viollet A."/>
            <person name="Wang B.B."/>
            <person name="Wang K."/>
            <person name="Wang M."/>
            <person name="Wang X."/>
            <person name="Warfsmann J."/>
            <person name="Weissenbach J."/>
            <person name="White D.D."/>
            <person name="White J.D."/>
            <person name="Wiley G.B."/>
            <person name="Wincker P."/>
            <person name="Xing Y."/>
            <person name="Yang L."/>
            <person name="Yao Z."/>
            <person name="Ying F."/>
            <person name="Zhai J."/>
            <person name="Zhou L."/>
            <person name="Zuber A."/>
            <person name="Denarie J."/>
            <person name="Dixon R.A."/>
            <person name="May G.D."/>
            <person name="Schwartz D.C."/>
            <person name="Rogers J."/>
            <person name="Quetier F."/>
            <person name="Town C.D."/>
            <person name="Roe B.A."/>
        </authorList>
    </citation>
    <scope>NUCLEOTIDE SEQUENCE [LARGE SCALE GENOMIC DNA]</scope>
    <source>
        <strain evidence="4">A17</strain>
        <strain evidence="5 6">cv. Jemalong A17</strain>
    </source>
</reference>
<protein>
    <submittedName>
        <fullName evidence="4">Paired amphipathic helix protein</fullName>
    </submittedName>
</protein>
<sequence>MTNAFFGTPNNVKTKDELTQLLTCRLFFWEEVKVAFEYNRIKCDQFSKLLKLLQAGRDTHPKKFNFIKAIVKGLLKGHANLILGFNAFLPKEHQITLHTTDRRNGKAIINSHTQVEVARTSGFLFVE</sequence>
<evidence type="ECO:0000256" key="3">
    <source>
        <dbReference type="ARBA" id="ARBA00023242"/>
    </source>
</evidence>
<dbReference type="Pfam" id="PF02671">
    <property type="entry name" value="PAH"/>
    <property type="match status" value="1"/>
</dbReference>
<name>G7IEP1_MEDTR</name>
<dbReference type="EnsemblPlants" id="AES62474">
    <property type="protein sequence ID" value="AES62474"/>
    <property type="gene ID" value="MTR_1g100260"/>
</dbReference>
<dbReference type="GO" id="GO:0005634">
    <property type="term" value="C:nucleus"/>
    <property type="evidence" value="ECO:0007669"/>
    <property type="project" value="UniProtKB-SubCell"/>
</dbReference>
<evidence type="ECO:0000256" key="1">
    <source>
        <dbReference type="ARBA" id="ARBA00004123"/>
    </source>
</evidence>
<keyword evidence="6" id="KW-1185">Reference proteome</keyword>
<dbReference type="EMBL" id="CM001217">
    <property type="protein sequence ID" value="AES62474.1"/>
    <property type="molecule type" value="Genomic_DNA"/>
</dbReference>
<proteinExistence type="predicted"/>
<dbReference type="Gene3D" id="1.20.1160.11">
    <property type="entry name" value="Paired amphipathic helix"/>
    <property type="match status" value="1"/>
</dbReference>
<dbReference type="AlphaFoldDB" id="G7IEP1"/>
<dbReference type="PaxDb" id="3880-AES62474"/>
<evidence type="ECO:0000313" key="4">
    <source>
        <dbReference type="EMBL" id="AES62474.1"/>
    </source>
</evidence>
<evidence type="ECO:0000256" key="2">
    <source>
        <dbReference type="ARBA" id="ARBA00022491"/>
    </source>
</evidence>
<reference evidence="4 6" key="2">
    <citation type="journal article" date="2014" name="BMC Genomics">
        <title>An improved genome release (version Mt4.0) for the model legume Medicago truncatula.</title>
        <authorList>
            <person name="Tang H."/>
            <person name="Krishnakumar V."/>
            <person name="Bidwell S."/>
            <person name="Rosen B."/>
            <person name="Chan A."/>
            <person name="Zhou S."/>
            <person name="Gentzbittel L."/>
            <person name="Childs K.L."/>
            <person name="Yandell M."/>
            <person name="Gundlach H."/>
            <person name="Mayer K.F."/>
            <person name="Schwartz D.C."/>
            <person name="Town C.D."/>
        </authorList>
    </citation>
    <scope>GENOME REANNOTATION</scope>
    <source>
        <strain evidence="5 6">cv. Jemalong A17</strain>
    </source>
</reference>
<reference evidence="5" key="3">
    <citation type="submission" date="2015-04" db="UniProtKB">
        <authorList>
            <consortium name="EnsemblPlants"/>
        </authorList>
    </citation>
    <scope>IDENTIFICATION</scope>
    <source>
        <strain evidence="5">cv. Jemalong A17</strain>
    </source>
</reference>
<dbReference type="PANTHER" id="PTHR12346:SF0">
    <property type="entry name" value="SIN3A, ISOFORM G"/>
    <property type="match status" value="1"/>
</dbReference>
<accession>G7IEP1</accession>
<dbReference type="HOGENOM" id="CLU_1973786_0_0_1"/>
<keyword evidence="3" id="KW-0539">Nucleus</keyword>
<dbReference type="STRING" id="3880.G7IEP1"/>
<keyword evidence="2" id="KW-0678">Repressor</keyword>
<dbReference type="Proteomes" id="UP000002051">
    <property type="component" value="Unassembled WGS sequence"/>
</dbReference>
<dbReference type="GO" id="GO:0003714">
    <property type="term" value="F:transcription corepressor activity"/>
    <property type="evidence" value="ECO:0007669"/>
    <property type="project" value="InterPro"/>
</dbReference>
<organism evidence="4 6">
    <name type="scientific">Medicago truncatula</name>
    <name type="common">Barrel medic</name>
    <name type="synonym">Medicago tribuloides</name>
    <dbReference type="NCBI Taxonomy" id="3880"/>
    <lineage>
        <taxon>Eukaryota</taxon>
        <taxon>Viridiplantae</taxon>
        <taxon>Streptophyta</taxon>
        <taxon>Embryophyta</taxon>
        <taxon>Tracheophyta</taxon>
        <taxon>Spermatophyta</taxon>
        <taxon>Magnoliopsida</taxon>
        <taxon>eudicotyledons</taxon>
        <taxon>Gunneridae</taxon>
        <taxon>Pentapetalae</taxon>
        <taxon>rosids</taxon>
        <taxon>fabids</taxon>
        <taxon>Fabales</taxon>
        <taxon>Fabaceae</taxon>
        <taxon>Papilionoideae</taxon>
        <taxon>50 kb inversion clade</taxon>
        <taxon>NPAAA clade</taxon>
        <taxon>Hologalegina</taxon>
        <taxon>IRL clade</taxon>
        <taxon>Trifolieae</taxon>
        <taxon>Medicago</taxon>
    </lineage>
</organism>
<dbReference type="SUPFAM" id="SSF47762">
    <property type="entry name" value="PAH2 domain"/>
    <property type="match status" value="1"/>
</dbReference>
<gene>
    <name evidence="4" type="ordered locus">MTR_1g100260</name>
</gene>
<dbReference type="InterPro" id="IPR003822">
    <property type="entry name" value="PAH"/>
</dbReference>
<comment type="subcellular location">
    <subcellularLocation>
        <location evidence="1">Nucleus</location>
    </subcellularLocation>
</comment>
<dbReference type="InterPro" id="IPR039774">
    <property type="entry name" value="Sin3-like"/>
</dbReference>